<evidence type="ECO:0000256" key="4">
    <source>
        <dbReference type="ARBA" id="ARBA00022692"/>
    </source>
</evidence>
<keyword evidence="4 8" id="KW-0812">Transmembrane</keyword>
<sequence>MIKFAAIAFFVSFFLNLLIIFLAKKYKTFLTDHLHMGPQSFHLSPTPRVGGLAIFSGITLALISAYLFKNLLKVSFSSNFPLLVLFSFPAFLAGFLEDLSGKLHPKIRMIFLILSALLVFKFLEVKIIRVDIAFFDSLLKIEVISLLFTAFALVGIANAINIIDGFNGLASMVSMMIFMAIAFVAYKLGDYEITSICVVASFSLLGFFLLNYPFGLIFLGDGGAYFTGFLIGVASVLLVKKHPQVSAWFAFTVNLYPVYETLFSIYRKRILRKRSAMSPDGLHFHMLIYKIFIKRLFNIYSPEIRNPLTSVFLWVINALAIVPALLFWNNIKILIVCCIFFCILYTYLYWKILKLKKINLK</sequence>
<name>A0AAU8GWT3_9BACT</name>
<evidence type="ECO:0000256" key="8">
    <source>
        <dbReference type="SAM" id="Phobius"/>
    </source>
</evidence>
<feature type="transmembrane region" description="Helical" evidence="8">
    <location>
        <begin position="6"/>
        <end position="23"/>
    </location>
</feature>
<dbReference type="GO" id="GO:0044038">
    <property type="term" value="P:cell wall macromolecule biosynthetic process"/>
    <property type="evidence" value="ECO:0007669"/>
    <property type="project" value="TreeGrafter"/>
</dbReference>
<dbReference type="PANTHER" id="PTHR22926:SF3">
    <property type="entry name" value="UNDECAPRENYL-PHOSPHATE ALPHA-N-ACETYLGLUCOSAMINYL 1-PHOSPHATE TRANSFERASE"/>
    <property type="match status" value="1"/>
</dbReference>
<feature type="transmembrane region" description="Helical" evidence="8">
    <location>
        <begin position="107"/>
        <end position="123"/>
    </location>
</feature>
<evidence type="ECO:0000256" key="3">
    <source>
        <dbReference type="ARBA" id="ARBA00022679"/>
    </source>
</evidence>
<dbReference type="GO" id="GO:0009103">
    <property type="term" value="P:lipopolysaccharide biosynthetic process"/>
    <property type="evidence" value="ECO:0007669"/>
    <property type="project" value="TreeGrafter"/>
</dbReference>
<feature type="transmembrane region" description="Helical" evidence="8">
    <location>
        <begin position="169"/>
        <end position="187"/>
    </location>
</feature>
<dbReference type="GO" id="GO:0046872">
    <property type="term" value="F:metal ion binding"/>
    <property type="evidence" value="ECO:0007669"/>
    <property type="project" value="UniProtKB-KW"/>
</dbReference>
<feature type="transmembrane region" description="Helical" evidence="8">
    <location>
        <begin position="143"/>
        <end position="162"/>
    </location>
</feature>
<keyword evidence="6 8" id="KW-0472">Membrane</keyword>
<dbReference type="GO" id="GO:0071555">
    <property type="term" value="P:cell wall organization"/>
    <property type="evidence" value="ECO:0007669"/>
    <property type="project" value="TreeGrafter"/>
</dbReference>
<keyword evidence="5 8" id="KW-1133">Transmembrane helix</keyword>
<feature type="transmembrane region" description="Helical" evidence="8">
    <location>
        <begin position="49"/>
        <end position="68"/>
    </location>
</feature>
<dbReference type="GO" id="GO:0016780">
    <property type="term" value="F:phosphotransferase activity, for other substituted phosphate groups"/>
    <property type="evidence" value="ECO:0007669"/>
    <property type="project" value="InterPro"/>
</dbReference>
<feature type="transmembrane region" description="Helical" evidence="8">
    <location>
        <begin position="245"/>
        <end position="266"/>
    </location>
</feature>
<organism evidence="9">
    <name type="scientific">Thermodesulfovibrio autotrophicus</name>
    <dbReference type="NCBI Taxonomy" id="3118333"/>
    <lineage>
        <taxon>Bacteria</taxon>
        <taxon>Pseudomonadati</taxon>
        <taxon>Nitrospirota</taxon>
        <taxon>Thermodesulfovibrionia</taxon>
        <taxon>Thermodesulfovibrionales</taxon>
        <taxon>Thermodesulfovibrionaceae</taxon>
        <taxon>Thermodesulfovibrio</taxon>
    </lineage>
</organism>
<evidence type="ECO:0000256" key="6">
    <source>
        <dbReference type="ARBA" id="ARBA00023136"/>
    </source>
</evidence>
<dbReference type="RefSeq" id="WP_353684458.1">
    <property type="nucleotide sequence ID" value="NZ_CP144373.1"/>
</dbReference>
<dbReference type="CDD" id="cd06912">
    <property type="entry name" value="GT_MraY_like"/>
    <property type="match status" value="1"/>
</dbReference>
<dbReference type="Pfam" id="PF00953">
    <property type="entry name" value="Glycos_transf_4"/>
    <property type="match status" value="1"/>
</dbReference>
<evidence type="ECO:0000256" key="5">
    <source>
        <dbReference type="ARBA" id="ARBA00022989"/>
    </source>
</evidence>
<feature type="binding site" evidence="7">
    <location>
        <position position="221"/>
    </location>
    <ligand>
        <name>Mg(2+)</name>
        <dbReference type="ChEBI" id="CHEBI:18420"/>
    </ligand>
</feature>
<gene>
    <name evidence="9" type="ORF">V4D30_01305</name>
</gene>
<feature type="binding site" evidence="7">
    <location>
        <position position="161"/>
    </location>
    <ligand>
        <name>Mg(2+)</name>
        <dbReference type="ChEBI" id="CHEBI:18420"/>
    </ligand>
</feature>
<evidence type="ECO:0000313" key="9">
    <source>
        <dbReference type="EMBL" id="XCH46932.1"/>
    </source>
</evidence>
<evidence type="ECO:0000256" key="1">
    <source>
        <dbReference type="ARBA" id="ARBA00004651"/>
    </source>
</evidence>
<dbReference type="GO" id="GO:0005886">
    <property type="term" value="C:plasma membrane"/>
    <property type="evidence" value="ECO:0007669"/>
    <property type="project" value="UniProtKB-SubCell"/>
</dbReference>
<dbReference type="AlphaFoldDB" id="A0AAU8GWT3"/>
<feature type="transmembrane region" description="Helical" evidence="8">
    <location>
        <begin position="308"/>
        <end position="327"/>
    </location>
</feature>
<keyword evidence="2" id="KW-1003">Cell membrane</keyword>
<feature type="transmembrane region" description="Helical" evidence="8">
    <location>
        <begin position="74"/>
        <end position="95"/>
    </location>
</feature>
<reference evidence="9" key="1">
    <citation type="submission" date="2024-01" db="EMBL/GenBank/DDBJ databases">
        <title>The first autotrophic representatives of the genus Thermodesulfovibrio.</title>
        <authorList>
            <person name="Maltseva A.I."/>
            <person name="Elcheninov A.G."/>
            <person name="Kublanov I.V."/>
            <person name="Lebedinsky A.V."/>
            <person name="Frolov E.N."/>
        </authorList>
    </citation>
    <scope>NUCLEOTIDE SEQUENCE</scope>
    <source>
        <strain evidence="9">3907-1M</strain>
    </source>
</reference>
<dbReference type="EMBL" id="CP144373">
    <property type="protein sequence ID" value="XCH46932.1"/>
    <property type="molecule type" value="Genomic_DNA"/>
</dbReference>
<dbReference type="KEGG" id="taut:V4D30_01305"/>
<feature type="transmembrane region" description="Helical" evidence="8">
    <location>
        <begin position="333"/>
        <end position="350"/>
    </location>
</feature>
<keyword evidence="7" id="KW-0479">Metal-binding</keyword>
<keyword evidence="7" id="KW-0460">Magnesium</keyword>
<comment type="cofactor">
    <cofactor evidence="7">
        <name>Mg(2+)</name>
        <dbReference type="ChEBI" id="CHEBI:18420"/>
    </cofactor>
</comment>
<keyword evidence="3" id="KW-0808">Transferase</keyword>
<accession>A0AAU8GWT3</accession>
<evidence type="ECO:0000256" key="2">
    <source>
        <dbReference type="ARBA" id="ARBA00022475"/>
    </source>
</evidence>
<dbReference type="InterPro" id="IPR000715">
    <property type="entry name" value="Glycosyl_transferase_4"/>
</dbReference>
<dbReference type="PANTHER" id="PTHR22926">
    <property type="entry name" value="PHOSPHO-N-ACETYLMURAMOYL-PENTAPEPTIDE-TRANSFERASE"/>
    <property type="match status" value="1"/>
</dbReference>
<comment type="subcellular location">
    <subcellularLocation>
        <location evidence="1">Cell membrane</location>
        <topology evidence="1">Multi-pass membrane protein</topology>
    </subcellularLocation>
</comment>
<protein>
    <submittedName>
        <fullName evidence="9">Glycosyltransferase</fullName>
    </submittedName>
</protein>
<feature type="transmembrane region" description="Helical" evidence="8">
    <location>
        <begin position="193"/>
        <end position="210"/>
    </location>
</feature>
<evidence type="ECO:0000256" key="7">
    <source>
        <dbReference type="PIRSR" id="PIRSR600715-1"/>
    </source>
</evidence>
<proteinExistence type="predicted"/>